<protein>
    <submittedName>
        <fullName evidence="2">Uncharacterized protein</fullName>
    </submittedName>
</protein>
<comment type="caution">
    <text evidence="2">The sequence shown here is derived from an EMBL/GenBank/DDBJ whole genome shotgun (WGS) entry which is preliminary data.</text>
</comment>
<gene>
    <name evidence="2" type="ORF">ACFPIH_47580</name>
</gene>
<organism evidence="2 3">
    <name type="scientific">Streptomyces vulcanius</name>
    <dbReference type="NCBI Taxonomy" id="1441876"/>
    <lineage>
        <taxon>Bacteria</taxon>
        <taxon>Bacillati</taxon>
        <taxon>Actinomycetota</taxon>
        <taxon>Actinomycetes</taxon>
        <taxon>Kitasatosporales</taxon>
        <taxon>Streptomycetaceae</taxon>
        <taxon>Streptomyces</taxon>
    </lineage>
</organism>
<name>A0ABV9B4J3_9ACTN</name>
<keyword evidence="3" id="KW-1185">Reference proteome</keyword>
<proteinExistence type="predicted"/>
<evidence type="ECO:0000313" key="3">
    <source>
        <dbReference type="Proteomes" id="UP001595839"/>
    </source>
</evidence>
<reference evidence="3" key="1">
    <citation type="journal article" date="2019" name="Int. J. Syst. Evol. Microbiol.">
        <title>The Global Catalogue of Microorganisms (GCM) 10K type strain sequencing project: providing services to taxonomists for standard genome sequencing and annotation.</title>
        <authorList>
            <consortium name="The Broad Institute Genomics Platform"/>
            <consortium name="The Broad Institute Genome Sequencing Center for Infectious Disease"/>
            <person name="Wu L."/>
            <person name="Ma J."/>
        </authorList>
    </citation>
    <scope>NUCLEOTIDE SEQUENCE [LARGE SCALE GENOMIC DNA]</scope>
    <source>
        <strain evidence="3">CGMCC 4.7177</strain>
    </source>
</reference>
<sequence>MQVSTCVWRQGKHVQAGRFCPHKPGVDIDPEGNEHPVGWTVQNPGGKDAQ</sequence>
<dbReference type="RefSeq" id="WP_381177434.1">
    <property type="nucleotide sequence ID" value="NZ_JBHSFK010000050.1"/>
</dbReference>
<evidence type="ECO:0000256" key="1">
    <source>
        <dbReference type="SAM" id="MobiDB-lite"/>
    </source>
</evidence>
<evidence type="ECO:0000313" key="2">
    <source>
        <dbReference type="EMBL" id="MFC4507022.1"/>
    </source>
</evidence>
<accession>A0ABV9B4J3</accession>
<dbReference type="Proteomes" id="UP001595839">
    <property type="component" value="Unassembled WGS sequence"/>
</dbReference>
<feature type="region of interest" description="Disordered" evidence="1">
    <location>
        <begin position="25"/>
        <end position="50"/>
    </location>
</feature>
<dbReference type="EMBL" id="JBHSFK010000050">
    <property type="protein sequence ID" value="MFC4507022.1"/>
    <property type="molecule type" value="Genomic_DNA"/>
</dbReference>